<evidence type="ECO:0000313" key="2">
    <source>
        <dbReference type="Proteomes" id="UP000516629"/>
    </source>
</evidence>
<accession>A0A7L7SVR0</accession>
<proteinExistence type="predicted"/>
<dbReference type="EMBL" id="MT771348">
    <property type="protein sequence ID" value="QOC56645.1"/>
    <property type="molecule type" value="Genomic_DNA"/>
</dbReference>
<name>A0A7L7SVR0_9CAUD</name>
<evidence type="ECO:0000313" key="1">
    <source>
        <dbReference type="EMBL" id="QOC56645.1"/>
    </source>
</evidence>
<organism evidence="1 2">
    <name type="scientific">Gordonia phage BiteSize</name>
    <dbReference type="NCBI Taxonomy" id="2759394"/>
    <lineage>
        <taxon>Viruses</taxon>
        <taxon>Duplodnaviria</taxon>
        <taxon>Heunggongvirae</taxon>
        <taxon>Uroviricota</taxon>
        <taxon>Caudoviricetes</taxon>
        <taxon>Terapinvirus</taxon>
        <taxon>Terapinvirus terapin</taxon>
    </lineage>
</organism>
<reference evidence="1 2" key="1">
    <citation type="submission" date="2020-07" db="EMBL/GenBank/DDBJ databases">
        <authorList>
            <person name="An P."/>
            <person name="Ahmad N.U."/>
            <person name="Chupalio J."/>
            <person name="Ganesh J.A."/>
            <person name="Ingram J.M."/>
            <person name="Padia A."/>
            <person name="Patel S.D."/>
            <person name="Pepsin A.G."/>
            <person name="Timple L."/>
            <person name="Butela K.A."/>
            <person name="Garlena R.A."/>
            <person name="Russell D.A."/>
            <person name="Pope W.H."/>
            <person name="Jacobs-Sera D."/>
            <person name="Hatfull G.F."/>
        </authorList>
    </citation>
    <scope>NUCLEOTIDE SEQUENCE [LARGE SCALE GENOMIC DNA]</scope>
</reference>
<gene>
    <name evidence="1" type="primary">75</name>
    <name evidence="1" type="ORF">SEA_BITESIZE_75</name>
</gene>
<sequence>MREKWDGVHADKLHRAQYLEREYDKVFPAVDDATLNLGDGLSMEFSVQGQFGVKLQFTKTNLRNEIKFQEINIPFTKSEWKVDERVVVKIVKAIMFVEEIYDGR</sequence>
<protein>
    <submittedName>
        <fullName evidence="1">Uncharacterized protein</fullName>
    </submittedName>
</protein>
<dbReference type="Proteomes" id="UP000516629">
    <property type="component" value="Segment"/>
</dbReference>